<reference evidence="4" key="1">
    <citation type="submission" date="2023-06" db="EMBL/GenBank/DDBJ databases">
        <authorList>
            <person name="Zeman M."/>
            <person name="Kubasova T."/>
            <person name="Jahodarova E."/>
            <person name="Nykrynova M."/>
            <person name="Rychlik I."/>
        </authorList>
    </citation>
    <scope>NUCLEOTIDE SEQUENCE</scope>
    <source>
        <strain evidence="4">ET15</strain>
        <strain evidence="3">ET37</strain>
    </source>
</reference>
<sequence length="145" mass="16344">MKVGIAALLCLFVVSVNAVASNDKPIEVSQLPQTAQQILKKDFGKMKVALAKMESGLFDTSYDIIFTNGDKVEFDGKGNWTELKCKYSQVPVRLIPQAIKKYVNENYPSAKVIEMERDRSEYDVKLSTGLEITFNKKFQVIDIDN</sequence>
<dbReference type="Pfam" id="PF11396">
    <property type="entry name" value="PepSY_like"/>
    <property type="match status" value="1"/>
</dbReference>
<evidence type="ECO:0000313" key="4">
    <source>
        <dbReference type="EMBL" id="MDN0025148.1"/>
    </source>
</evidence>
<dbReference type="EMBL" id="JAUEIE010000008">
    <property type="protein sequence ID" value="MDN0023074.1"/>
    <property type="molecule type" value="Genomic_DNA"/>
</dbReference>
<accession>A0AAW7JP57</accession>
<feature type="domain" description="Putative beta-lactamase-inhibitor-like PepSY-like" evidence="2">
    <location>
        <begin position="61"/>
        <end position="141"/>
    </location>
</feature>
<evidence type="ECO:0000313" key="5">
    <source>
        <dbReference type="Proteomes" id="UP001167831"/>
    </source>
</evidence>
<dbReference type="EMBL" id="JAUEIF010000004">
    <property type="protein sequence ID" value="MDN0025148.1"/>
    <property type="molecule type" value="Genomic_DNA"/>
</dbReference>
<comment type="caution">
    <text evidence="4">The sequence shown here is derived from an EMBL/GenBank/DDBJ whole genome shotgun (WGS) entry which is preliminary data.</text>
</comment>
<dbReference type="InterPro" id="IPR021533">
    <property type="entry name" value="PepSY-like"/>
</dbReference>
<dbReference type="RefSeq" id="WP_273531010.1">
    <property type="nucleotide sequence ID" value="NZ_CALUKV010000002.1"/>
</dbReference>
<proteinExistence type="predicted"/>
<gene>
    <name evidence="3" type="ORF">QVN81_08600</name>
    <name evidence="4" type="ORF">QVN84_06385</name>
</gene>
<evidence type="ECO:0000259" key="2">
    <source>
        <dbReference type="Pfam" id="PF11396"/>
    </source>
</evidence>
<keyword evidence="1" id="KW-0732">Signal</keyword>
<evidence type="ECO:0000313" key="6">
    <source>
        <dbReference type="Proteomes" id="UP001168478"/>
    </source>
</evidence>
<dbReference type="Proteomes" id="UP001167831">
    <property type="component" value="Unassembled WGS sequence"/>
</dbReference>
<dbReference type="SUPFAM" id="SSF160574">
    <property type="entry name" value="BT0923-like"/>
    <property type="match status" value="1"/>
</dbReference>
<feature type="signal peptide" evidence="1">
    <location>
        <begin position="1"/>
        <end position="20"/>
    </location>
</feature>
<organism evidence="4 6">
    <name type="scientific">Leyella lascolaii</name>
    <dbReference type="NCBI Taxonomy" id="1776379"/>
    <lineage>
        <taxon>Bacteria</taxon>
        <taxon>Pseudomonadati</taxon>
        <taxon>Bacteroidota</taxon>
        <taxon>Bacteroidia</taxon>
        <taxon>Bacteroidales</taxon>
        <taxon>Prevotellaceae</taxon>
        <taxon>Leyella</taxon>
    </lineage>
</organism>
<reference evidence="4" key="2">
    <citation type="submission" date="2023-08" db="EMBL/GenBank/DDBJ databases">
        <title>Identification and characterization of horizontal gene transfer across gut microbiota members of farm animals based on homology search.</title>
        <authorList>
            <person name="Schwarzerova J."/>
            <person name="Nykrynova M."/>
            <person name="Jureckova K."/>
            <person name="Cejkova D."/>
            <person name="Rychlik I."/>
        </authorList>
    </citation>
    <scope>NUCLEOTIDE SEQUENCE</scope>
    <source>
        <strain evidence="4">ET15</strain>
        <strain evidence="3">ET37</strain>
    </source>
</reference>
<dbReference type="Gene3D" id="3.40.1420.30">
    <property type="match status" value="1"/>
</dbReference>
<protein>
    <submittedName>
        <fullName evidence="4">PepSY-like domain-containing protein</fullName>
    </submittedName>
</protein>
<evidence type="ECO:0000313" key="3">
    <source>
        <dbReference type="EMBL" id="MDN0023074.1"/>
    </source>
</evidence>
<evidence type="ECO:0000256" key="1">
    <source>
        <dbReference type="SAM" id="SignalP"/>
    </source>
</evidence>
<dbReference type="AlphaFoldDB" id="A0AAW7JP57"/>
<feature type="chain" id="PRO_5043409365" evidence="1">
    <location>
        <begin position="21"/>
        <end position="145"/>
    </location>
</feature>
<keyword evidence="5" id="KW-1185">Reference proteome</keyword>
<name>A0AAW7JP57_9BACT</name>
<dbReference type="Proteomes" id="UP001168478">
    <property type="component" value="Unassembled WGS sequence"/>
</dbReference>